<evidence type="ECO:0000313" key="2">
    <source>
        <dbReference type="EMBL" id="CAI2364316.1"/>
    </source>
</evidence>
<feature type="region of interest" description="Disordered" evidence="1">
    <location>
        <begin position="43"/>
        <end position="71"/>
    </location>
</feature>
<keyword evidence="3" id="KW-1185">Reference proteome</keyword>
<comment type="caution">
    <text evidence="2">The sequence shown here is derived from an EMBL/GenBank/DDBJ whole genome shotgun (WGS) entry which is preliminary data.</text>
</comment>
<feature type="region of interest" description="Disordered" evidence="1">
    <location>
        <begin position="313"/>
        <end position="353"/>
    </location>
</feature>
<dbReference type="AlphaFoldDB" id="A0AAD1UCX4"/>
<organism evidence="2 3">
    <name type="scientific">Euplotes crassus</name>
    <dbReference type="NCBI Taxonomy" id="5936"/>
    <lineage>
        <taxon>Eukaryota</taxon>
        <taxon>Sar</taxon>
        <taxon>Alveolata</taxon>
        <taxon>Ciliophora</taxon>
        <taxon>Intramacronucleata</taxon>
        <taxon>Spirotrichea</taxon>
        <taxon>Hypotrichia</taxon>
        <taxon>Euplotida</taxon>
        <taxon>Euplotidae</taxon>
        <taxon>Moneuplotes</taxon>
    </lineage>
</organism>
<gene>
    <name evidence="2" type="ORF">ECRASSUSDP1_LOCUS5659</name>
</gene>
<accession>A0AAD1UCX4</accession>
<feature type="compositionally biased region" description="Polar residues" evidence="1">
    <location>
        <begin position="100"/>
        <end position="110"/>
    </location>
</feature>
<dbReference type="Proteomes" id="UP001295684">
    <property type="component" value="Unassembled WGS sequence"/>
</dbReference>
<feature type="compositionally biased region" description="Polar residues" evidence="1">
    <location>
        <begin position="337"/>
        <end position="348"/>
    </location>
</feature>
<evidence type="ECO:0000256" key="1">
    <source>
        <dbReference type="SAM" id="MobiDB-lite"/>
    </source>
</evidence>
<protein>
    <submittedName>
        <fullName evidence="2">Uncharacterized protein</fullName>
    </submittedName>
</protein>
<evidence type="ECO:0000313" key="3">
    <source>
        <dbReference type="Proteomes" id="UP001295684"/>
    </source>
</evidence>
<proteinExistence type="predicted"/>
<reference evidence="2" key="1">
    <citation type="submission" date="2023-07" db="EMBL/GenBank/DDBJ databases">
        <authorList>
            <consortium name="AG Swart"/>
            <person name="Singh M."/>
            <person name="Singh A."/>
            <person name="Seah K."/>
            <person name="Emmerich C."/>
        </authorList>
    </citation>
    <scope>NUCLEOTIDE SEQUENCE</scope>
    <source>
        <strain evidence="2">DP1</strain>
    </source>
</reference>
<name>A0AAD1UCX4_EUPCR</name>
<feature type="region of interest" description="Disordered" evidence="1">
    <location>
        <begin position="92"/>
        <end position="111"/>
    </location>
</feature>
<dbReference type="EMBL" id="CAMPGE010005462">
    <property type="protein sequence ID" value="CAI2364316.1"/>
    <property type="molecule type" value="Genomic_DNA"/>
</dbReference>
<sequence>MALSGDLSDSLNISSINEDIEDNLLDDNDELAEIQILSQKPCSPVSKELSRKRHSTYSQQRVPYKEAPSGTGRKQLLTSLNSLREQQKFCGQRPRKVSLKNPSQHNTPLYMSNEPAEHLTKRCKISLEIPAENYKILLDKVDYLERENISLRECIKEKDMLIKKQCLLIHELTEELQFKKNTLNNNEVVNKFDHECSEIMPSIDEIFLEESSIKSLNFEELDQEVKEVKKSYYTHNKAHKKRDLKNTQSNVLIQNFTRTKPYNGSERQKVTLNTSVGLSIANCLNQQKLVMTYSKPPKKTKIVSLNGQASTKPPAVLNISDKNSLRSPRIPKKLSDYKSTAEGSNLNDSRPKGASIMENYLNLESKKKDSFFSSSNARSMAEGKNSHQTQSSFGNTTLRLNKKINSVQQNWSVNALSLSLIGGLIKEHQGKILHKH</sequence>